<accession>A0AAW9R8V7</accession>
<dbReference type="Proteomes" id="UP001359886">
    <property type="component" value="Unassembled WGS sequence"/>
</dbReference>
<keyword evidence="2" id="KW-1185">Reference proteome</keyword>
<proteinExistence type="predicted"/>
<gene>
    <name evidence="1" type="ORF">V3330_17055</name>
</gene>
<dbReference type="AlphaFoldDB" id="A0AAW9R8V7"/>
<protein>
    <recommendedName>
        <fullName evidence="3">Peptidase C-terminal archaeal/bacterial domain-containing protein</fullName>
    </recommendedName>
</protein>
<organism evidence="1 2">
    <name type="scientific">Elongatibacter sediminis</name>
    <dbReference type="NCBI Taxonomy" id="3119006"/>
    <lineage>
        <taxon>Bacteria</taxon>
        <taxon>Pseudomonadati</taxon>
        <taxon>Pseudomonadota</taxon>
        <taxon>Gammaproteobacteria</taxon>
        <taxon>Chromatiales</taxon>
        <taxon>Wenzhouxiangellaceae</taxon>
        <taxon>Elongatibacter</taxon>
    </lineage>
</organism>
<evidence type="ECO:0000313" key="2">
    <source>
        <dbReference type="Proteomes" id="UP001359886"/>
    </source>
</evidence>
<reference evidence="1 2" key="1">
    <citation type="submission" date="2024-02" db="EMBL/GenBank/DDBJ databases">
        <title>A novel Wenzhouxiangellaceae bacterium, isolated from coastal sediments.</title>
        <authorList>
            <person name="Du Z.-J."/>
            <person name="Ye Y.-Q."/>
            <person name="Zhang X.-Y."/>
        </authorList>
    </citation>
    <scope>NUCLEOTIDE SEQUENCE [LARGE SCALE GENOMIC DNA]</scope>
    <source>
        <strain evidence="1 2">CH-27</strain>
    </source>
</reference>
<sequence length="408" mass="43051">MALAGILAPTAGWSANSVLSGEFDGSEAVTSNLPGTCSTPKQLPYQQVSFQVGANGEYDLFDAFNFNGVDISAQVYQGTFNPGNPTQNLLTPDGVDSFGSVNLSAGTNYVLVVQQWCEAGEGAWVVTFAGPGAVSANAVRDVPEFTSGSFTGSEPNLDSVCGNTPYIQSGPVRVSRPGTYYYTDISIAHDVDMCLQVFSAPVNTGNPTQNRIAFIDGQGGADDFGAIELQAGQDYYFVVQPLNTGQTGEFFFVFAPPASFRLNHGMAGSWFNPATGGQGFFLDVFDNINQLFLAWFSYDLSRPDNSVTAQIGDPGHRWLTAFGPFSGGTADLDIEWTTGGVFDASSPAPAQSVDGSIQLDFTDCLSGTVTYDLGTANVSGVVPIQRIANDAVTLCESTYQGPGMPDLL</sequence>
<evidence type="ECO:0008006" key="3">
    <source>
        <dbReference type="Google" id="ProtNLM"/>
    </source>
</evidence>
<dbReference type="EMBL" id="JAZHOG010000013">
    <property type="protein sequence ID" value="MEJ8569337.1"/>
    <property type="molecule type" value="Genomic_DNA"/>
</dbReference>
<comment type="caution">
    <text evidence="1">The sequence shown here is derived from an EMBL/GenBank/DDBJ whole genome shotgun (WGS) entry which is preliminary data.</text>
</comment>
<name>A0AAW9R8V7_9GAMM</name>
<evidence type="ECO:0000313" key="1">
    <source>
        <dbReference type="EMBL" id="MEJ8569337.1"/>
    </source>
</evidence>